<sequence>MRYLWGGCLTQVSLHTKQSHFAICIQLHKLLGSRLSTGENAYTIATPTTHPTGSSRKLKRTPPKMERPLQEGNLPQTSVEEPLNVGGEETAFSGVSSSIVDVLVKRVEKRERTLGSYRIQTRRAS</sequence>
<reference evidence="3" key="1">
    <citation type="journal article" date="2009" name="Nature">
        <title>Genome sequence and analysis of the Irish potato famine pathogen Phytophthora infestans.</title>
        <authorList>
            <consortium name="The Broad Institute Genome Sequencing Platform"/>
            <person name="Haas B.J."/>
            <person name="Kamoun S."/>
            <person name="Zody M.C."/>
            <person name="Jiang R.H."/>
            <person name="Handsaker R.E."/>
            <person name="Cano L.M."/>
            <person name="Grabherr M."/>
            <person name="Kodira C.D."/>
            <person name="Raffaele S."/>
            <person name="Torto-Alalibo T."/>
            <person name="Bozkurt T.O."/>
            <person name="Ah-Fong A.M."/>
            <person name="Alvarado L."/>
            <person name="Anderson V.L."/>
            <person name="Armstrong M.R."/>
            <person name="Avrova A."/>
            <person name="Baxter L."/>
            <person name="Beynon J."/>
            <person name="Boevink P.C."/>
            <person name="Bollmann S.R."/>
            <person name="Bos J.I."/>
            <person name="Bulone V."/>
            <person name="Cai G."/>
            <person name="Cakir C."/>
            <person name="Carrington J.C."/>
            <person name="Chawner M."/>
            <person name="Conti L."/>
            <person name="Costanzo S."/>
            <person name="Ewan R."/>
            <person name="Fahlgren N."/>
            <person name="Fischbach M.A."/>
            <person name="Fugelstad J."/>
            <person name="Gilroy E.M."/>
            <person name="Gnerre S."/>
            <person name="Green P.J."/>
            <person name="Grenville-Briggs L.J."/>
            <person name="Griffith J."/>
            <person name="Grunwald N.J."/>
            <person name="Horn K."/>
            <person name="Horner N.R."/>
            <person name="Hu C.H."/>
            <person name="Huitema E."/>
            <person name="Jeong D.H."/>
            <person name="Jones A.M."/>
            <person name="Jones J.D."/>
            <person name="Jones R.W."/>
            <person name="Karlsson E.K."/>
            <person name="Kunjeti S.G."/>
            <person name="Lamour K."/>
            <person name="Liu Z."/>
            <person name="Ma L."/>
            <person name="Maclean D."/>
            <person name="Chibucos M.C."/>
            <person name="McDonald H."/>
            <person name="McWalters J."/>
            <person name="Meijer H.J."/>
            <person name="Morgan W."/>
            <person name="Morris P.F."/>
            <person name="Munro C.A."/>
            <person name="O'Neill K."/>
            <person name="Ospina-Giraldo M."/>
            <person name="Pinzon A."/>
            <person name="Pritchard L."/>
            <person name="Ramsahoye B."/>
            <person name="Ren Q."/>
            <person name="Restrepo S."/>
            <person name="Roy S."/>
            <person name="Sadanandom A."/>
            <person name="Savidor A."/>
            <person name="Schornack S."/>
            <person name="Schwartz D.C."/>
            <person name="Schumann U.D."/>
            <person name="Schwessinger B."/>
            <person name="Seyer L."/>
            <person name="Sharpe T."/>
            <person name="Silvar C."/>
            <person name="Song J."/>
            <person name="Studholme D.J."/>
            <person name="Sykes S."/>
            <person name="Thines M."/>
            <person name="van de Vondervoort P.J."/>
            <person name="Phuntumart V."/>
            <person name="Wawra S."/>
            <person name="Weide R."/>
            <person name="Win J."/>
            <person name="Young C."/>
            <person name="Zhou S."/>
            <person name="Fry W."/>
            <person name="Meyers B.C."/>
            <person name="van West P."/>
            <person name="Ristaino J."/>
            <person name="Govers F."/>
            <person name="Birch P.R."/>
            <person name="Whisson S.C."/>
            <person name="Judelson H.S."/>
            <person name="Nusbaum C."/>
        </authorList>
    </citation>
    <scope>NUCLEOTIDE SEQUENCE [LARGE SCALE GENOMIC DNA]</scope>
    <source>
        <strain evidence="3">T30-4</strain>
    </source>
</reference>
<dbReference type="Proteomes" id="UP000006643">
    <property type="component" value="Unassembled WGS sequence"/>
</dbReference>
<feature type="region of interest" description="Disordered" evidence="1">
    <location>
        <begin position="44"/>
        <end position="80"/>
    </location>
</feature>
<dbReference type="VEuPathDB" id="FungiDB:PITG_19305"/>
<evidence type="ECO:0000256" key="1">
    <source>
        <dbReference type="SAM" id="MobiDB-lite"/>
    </source>
</evidence>
<dbReference type="RefSeq" id="XP_002997097.1">
    <property type="nucleotide sequence ID" value="XM_002997051.1"/>
</dbReference>
<dbReference type="EMBL" id="DS028206">
    <property type="protein sequence ID" value="EEY69685.1"/>
    <property type="molecule type" value="Genomic_DNA"/>
</dbReference>
<proteinExistence type="predicted"/>
<dbReference type="AlphaFoldDB" id="D0NZW9"/>
<gene>
    <name evidence="2" type="ORF">PITG_19305</name>
</gene>
<dbReference type="OrthoDB" id="125940at2759"/>
<dbReference type="InParanoid" id="D0NZW9"/>
<evidence type="ECO:0000313" key="2">
    <source>
        <dbReference type="EMBL" id="EEY69685.1"/>
    </source>
</evidence>
<dbReference type="HOGENOM" id="CLU_1997055_0_0_1"/>
<evidence type="ECO:0000313" key="3">
    <source>
        <dbReference type="Proteomes" id="UP000006643"/>
    </source>
</evidence>
<keyword evidence="3" id="KW-1185">Reference proteome</keyword>
<protein>
    <submittedName>
        <fullName evidence="2">Uncharacterized protein</fullName>
    </submittedName>
</protein>
<organism evidence="2 3">
    <name type="scientific">Phytophthora infestans (strain T30-4)</name>
    <name type="common">Potato late blight agent</name>
    <dbReference type="NCBI Taxonomy" id="403677"/>
    <lineage>
        <taxon>Eukaryota</taxon>
        <taxon>Sar</taxon>
        <taxon>Stramenopiles</taxon>
        <taxon>Oomycota</taxon>
        <taxon>Peronosporomycetes</taxon>
        <taxon>Peronosporales</taxon>
        <taxon>Peronosporaceae</taxon>
        <taxon>Phytophthora</taxon>
    </lineage>
</organism>
<dbReference type="GeneID" id="9467298"/>
<dbReference type="KEGG" id="pif:PITG_19305"/>
<name>D0NZW9_PHYIT</name>
<feature type="compositionally biased region" description="Polar residues" evidence="1">
    <location>
        <begin position="44"/>
        <end position="55"/>
    </location>
</feature>
<accession>D0NZW9</accession>